<name>A0ABV8CGZ6_9GAMM</name>
<dbReference type="EMBL" id="JBHSAB010000024">
    <property type="protein sequence ID" value="MFC3909471.1"/>
    <property type="molecule type" value="Genomic_DNA"/>
</dbReference>
<organism evidence="1 2">
    <name type="scientific">Legionella dresdenensis</name>
    <dbReference type="NCBI Taxonomy" id="450200"/>
    <lineage>
        <taxon>Bacteria</taxon>
        <taxon>Pseudomonadati</taxon>
        <taxon>Pseudomonadota</taxon>
        <taxon>Gammaproteobacteria</taxon>
        <taxon>Legionellales</taxon>
        <taxon>Legionellaceae</taxon>
        <taxon>Legionella</taxon>
    </lineage>
</organism>
<reference evidence="2" key="1">
    <citation type="journal article" date="2019" name="Int. J. Syst. Evol. Microbiol.">
        <title>The Global Catalogue of Microorganisms (GCM) 10K type strain sequencing project: providing services to taxonomists for standard genome sequencing and annotation.</title>
        <authorList>
            <consortium name="The Broad Institute Genomics Platform"/>
            <consortium name="The Broad Institute Genome Sequencing Center for Infectious Disease"/>
            <person name="Wu L."/>
            <person name="Ma J."/>
        </authorList>
    </citation>
    <scope>NUCLEOTIDE SEQUENCE [LARGE SCALE GENOMIC DNA]</scope>
    <source>
        <strain evidence="2">CCUG 59858</strain>
    </source>
</reference>
<evidence type="ECO:0000313" key="2">
    <source>
        <dbReference type="Proteomes" id="UP001595758"/>
    </source>
</evidence>
<accession>A0ABV8CGZ6</accession>
<dbReference type="RefSeq" id="WP_382343726.1">
    <property type="nucleotide sequence ID" value="NZ_JBHSAB010000024.1"/>
</dbReference>
<evidence type="ECO:0000313" key="1">
    <source>
        <dbReference type="EMBL" id="MFC3909471.1"/>
    </source>
</evidence>
<proteinExistence type="predicted"/>
<keyword evidence="2" id="KW-1185">Reference proteome</keyword>
<comment type="caution">
    <text evidence="1">The sequence shown here is derived from an EMBL/GenBank/DDBJ whole genome shotgun (WGS) entry which is preliminary data.</text>
</comment>
<sequence>MATWKGDLDSTYYLFYQGKNTFQTQAANYTGNQTVITTTGEAVRYNQPSILAFPPNRLWLYPEINEINRESKFSLTRIKLWLKNIQIRNRKPDDYQPPYPINESGRVKNFSVNPALASLGQKTDISNHARKANALSAAVGPDKKTVYYGVSRGGSTTFVSLAMNRYPAALCVLEGAPASISGLFKVYFSRWLGKLLYNKFIAYLFLGRQHVAEKNQQARAQVEQFPLDVPLVIVSSRNDGIVAHKSSFSLALRVANHRIQAIENGATNVQPVYFLQLDKAGHNSYFDTRTYDGIRYQNFLHAVYRKHNLPYVEEYADRGECEFITSELTQGVLRPQVILQREFWQNREERKATRNKAYDSLHAKNVTLPLRAISMAAEMPLFAKHRSCLSFFNRTATQKNLDRLGEKMAALPRLG</sequence>
<dbReference type="Gene3D" id="3.40.50.1820">
    <property type="entry name" value="alpha/beta hydrolase"/>
    <property type="match status" value="1"/>
</dbReference>
<dbReference type="Proteomes" id="UP001595758">
    <property type="component" value="Unassembled WGS sequence"/>
</dbReference>
<dbReference type="InterPro" id="IPR029058">
    <property type="entry name" value="AB_hydrolase_fold"/>
</dbReference>
<dbReference type="SUPFAM" id="SSF53474">
    <property type="entry name" value="alpha/beta-Hydrolases"/>
    <property type="match status" value="1"/>
</dbReference>
<gene>
    <name evidence="1" type="ORF">ACFORL_10365</name>
</gene>
<protein>
    <submittedName>
        <fullName evidence="1">Uncharacterized protein</fullName>
    </submittedName>
</protein>